<feature type="transmembrane region" description="Helical" evidence="6">
    <location>
        <begin position="67"/>
        <end position="88"/>
    </location>
</feature>
<dbReference type="Pfam" id="PF11779">
    <property type="entry name" value="SPT_ssu-like"/>
    <property type="match status" value="1"/>
</dbReference>
<comment type="subcellular location">
    <subcellularLocation>
        <location evidence="1">Endoplasmic reticulum membrane</location>
        <topology evidence="1">Multi-pass membrane protein</topology>
    </subcellularLocation>
</comment>
<keyword evidence="2 6" id="KW-0812">Transmembrane</keyword>
<dbReference type="OrthoDB" id="202672at2759"/>
<sequence length="146" mass="16653">MVPDPRADTVAMSCAQWKRQPTTADVLFAFELPYRAPRSAIGTFLWRRRVWLEVTFALSMLQPWEKVLVVTLWYIFLTLLLTAIYLYLPHHLVFVQSRAAYYFLGQEVASASVSDSLQRFAASWGWNTSSSVGTNLGIGWMTGQEL</sequence>
<keyword evidence="3" id="KW-0256">Endoplasmic reticulum</keyword>
<keyword evidence="8" id="KW-1185">Reference proteome</keyword>
<dbReference type="InterPro" id="IPR024512">
    <property type="entry name" value="Ser_palmitoyltrfase_ssu-like"/>
</dbReference>
<evidence type="ECO:0000313" key="7">
    <source>
        <dbReference type="EMBL" id="OBZ78168.1"/>
    </source>
</evidence>
<evidence type="ECO:0000256" key="1">
    <source>
        <dbReference type="ARBA" id="ARBA00004477"/>
    </source>
</evidence>
<evidence type="ECO:0000256" key="2">
    <source>
        <dbReference type="ARBA" id="ARBA00022692"/>
    </source>
</evidence>
<evidence type="ECO:0000256" key="4">
    <source>
        <dbReference type="ARBA" id="ARBA00022989"/>
    </source>
</evidence>
<comment type="caution">
    <text evidence="7">The sequence shown here is derived from an EMBL/GenBank/DDBJ whole genome shotgun (WGS) entry which is preliminary data.</text>
</comment>
<dbReference type="Proteomes" id="UP000092993">
    <property type="component" value="Unassembled WGS sequence"/>
</dbReference>
<dbReference type="EMBL" id="LUGG01000002">
    <property type="protein sequence ID" value="OBZ78168.1"/>
    <property type="molecule type" value="Genomic_DNA"/>
</dbReference>
<protein>
    <submittedName>
        <fullName evidence="7">Uncharacterized protein</fullName>
    </submittedName>
</protein>
<evidence type="ECO:0000256" key="6">
    <source>
        <dbReference type="SAM" id="Phobius"/>
    </source>
</evidence>
<accession>A0A1C7MMV6</accession>
<reference evidence="7 8" key="1">
    <citation type="submission" date="2016-03" db="EMBL/GenBank/DDBJ databases">
        <title>Whole genome sequencing of Grifola frondosa 9006-11.</title>
        <authorList>
            <person name="Min B."/>
            <person name="Park H."/>
            <person name="Kim J.-G."/>
            <person name="Cho H."/>
            <person name="Oh Y.-L."/>
            <person name="Kong W.-S."/>
            <person name="Choi I.-G."/>
        </authorList>
    </citation>
    <scope>NUCLEOTIDE SEQUENCE [LARGE SCALE GENOMIC DNA]</scope>
    <source>
        <strain evidence="7 8">9006-11</strain>
    </source>
</reference>
<dbReference type="AlphaFoldDB" id="A0A1C7MMV6"/>
<gene>
    <name evidence="7" type="ORF">A0H81_01712</name>
</gene>
<dbReference type="STRING" id="5627.A0A1C7MMV6"/>
<evidence type="ECO:0000256" key="3">
    <source>
        <dbReference type="ARBA" id="ARBA00022824"/>
    </source>
</evidence>
<keyword evidence="5 6" id="KW-0472">Membrane</keyword>
<organism evidence="7 8">
    <name type="scientific">Grifola frondosa</name>
    <name type="common">Maitake</name>
    <name type="synonym">Polyporus frondosus</name>
    <dbReference type="NCBI Taxonomy" id="5627"/>
    <lineage>
        <taxon>Eukaryota</taxon>
        <taxon>Fungi</taxon>
        <taxon>Dikarya</taxon>
        <taxon>Basidiomycota</taxon>
        <taxon>Agaricomycotina</taxon>
        <taxon>Agaricomycetes</taxon>
        <taxon>Polyporales</taxon>
        <taxon>Grifolaceae</taxon>
        <taxon>Grifola</taxon>
    </lineage>
</organism>
<evidence type="ECO:0000313" key="8">
    <source>
        <dbReference type="Proteomes" id="UP000092993"/>
    </source>
</evidence>
<proteinExistence type="predicted"/>
<keyword evidence="4 6" id="KW-1133">Transmembrane helix</keyword>
<dbReference type="GO" id="GO:0005789">
    <property type="term" value="C:endoplasmic reticulum membrane"/>
    <property type="evidence" value="ECO:0007669"/>
    <property type="project" value="UniProtKB-SubCell"/>
</dbReference>
<name>A0A1C7MMV6_GRIFR</name>
<dbReference type="OMA" id="YHEWKRE"/>
<evidence type="ECO:0000256" key="5">
    <source>
        <dbReference type="ARBA" id="ARBA00023136"/>
    </source>
</evidence>